<organism evidence="2 3">
    <name type="scientific">Heliocybe sulcata</name>
    <dbReference type="NCBI Taxonomy" id="5364"/>
    <lineage>
        <taxon>Eukaryota</taxon>
        <taxon>Fungi</taxon>
        <taxon>Dikarya</taxon>
        <taxon>Basidiomycota</taxon>
        <taxon>Agaricomycotina</taxon>
        <taxon>Agaricomycetes</taxon>
        <taxon>Gloeophyllales</taxon>
        <taxon>Gloeophyllaceae</taxon>
        <taxon>Heliocybe</taxon>
    </lineage>
</organism>
<evidence type="ECO:0000313" key="2">
    <source>
        <dbReference type="EMBL" id="TFK52129.1"/>
    </source>
</evidence>
<evidence type="ECO:0000256" key="1">
    <source>
        <dbReference type="SAM" id="MobiDB-lite"/>
    </source>
</evidence>
<feature type="region of interest" description="Disordered" evidence="1">
    <location>
        <begin position="86"/>
        <end position="125"/>
    </location>
</feature>
<gene>
    <name evidence="2" type="ORF">OE88DRAFT_1807102</name>
</gene>
<evidence type="ECO:0000313" key="3">
    <source>
        <dbReference type="Proteomes" id="UP000305948"/>
    </source>
</evidence>
<protein>
    <submittedName>
        <fullName evidence="2">Uncharacterized protein</fullName>
    </submittedName>
</protein>
<feature type="compositionally biased region" description="Basic residues" evidence="1">
    <location>
        <begin position="86"/>
        <end position="95"/>
    </location>
</feature>
<keyword evidence="3" id="KW-1185">Reference proteome</keyword>
<accession>A0A5C3N319</accession>
<dbReference type="AlphaFoldDB" id="A0A5C3N319"/>
<dbReference type="OrthoDB" id="2750929at2759"/>
<proteinExistence type="predicted"/>
<reference evidence="2 3" key="1">
    <citation type="journal article" date="2019" name="Nat. Ecol. Evol.">
        <title>Megaphylogeny resolves global patterns of mushroom evolution.</title>
        <authorList>
            <person name="Varga T."/>
            <person name="Krizsan K."/>
            <person name="Foldi C."/>
            <person name="Dima B."/>
            <person name="Sanchez-Garcia M."/>
            <person name="Sanchez-Ramirez S."/>
            <person name="Szollosi G.J."/>
            <person name="Szarkandi J.G."/>
            <person name="Papp V."/>
            <person name="Albert L."/>
            <person name="Andreopoulos W."/>
            <person name="Angelini C."/>
            <person name="Antonin V."/>
            <person name="Barry K.W."/>
            <person name="Bougher N.L."/>
            <person name="Buchanan P."/>
            <person name="Buyck B."/>
            <person name="Bense V."/>
            <person name="Catcheside P."/>
            <person name="Chovatia M."/>
            <person name="Cooper J."/>
            <person name="Damon W."/>
            <person name="Desjardin D."/>
            <person name="Finy P."/>
            <person name="Geml J."/>
            <person name="Haridas S."/>
            <person name="Hughes K."/>
            <person name="Justo A."/>
            <person name="Karasinski D."/>
            <person name="Kautmanova I."/>
            <person name="Kiss B."/>
            <person name="Kocsube S."/>
            <person name="Kotiranta H."/>
            <person name="LaButti K.M."/>
            <person name="Lechner B.E."/>
            <person name="Liimatainen K."/>
            <person name="Lipzen A."/>
            <person name="Lukacs Z."/>
            <person name="Mihaltcheva S."/>
            <person name="Morgado L.N."/>
            <person name="Niskanen T."/>
            <person name="Noordeloos M.E."/>
            <person name="Ohm R.A."/>
            <person name="Ortiz-Santana B."/>
            <person name="Ovrebo C."/>
            <person name="Racz N."/>
            <person name="Riley R."/>
            <person name="Savchenko A."/>
            <person name="Shiryaev A."/>
            <person name="Soop K."/>
            <person name="Spirin V."/>
            <person name="Szebenyi C."/>
            <person name="Tomsovsky M."/>
            <person name="Tulloss R.E."/>
            <person name="Uehling J."/>
            <person name="Grigoriev I.V."/>
            <person name="Vagvolgyi C."/>
            <person name="Papp T."/>
            <person name="Martin F.M."/>
            <person name="Miettinen O."/>
            <person name="Hibbett D.S."/>
            <person name="Nagy L.G."/>
        </authorList>
    </citation>
    <scope>NUCLEOTIDE SEQUENCE [LARGE SCALE GENOMIC DNA]</scope>
    <source>
        <strain evidence="2 3">OMC1185</strain>
    </source>
</reference>
<dbReference type="Proteomes" id="UP000305948">
    <property type="component" value="Unassembled WGS sequence"/>
</dbReference>
<sequence length="816" mass="90442">MNGIISSSKLTLRYWREVHSRMHSLCVSGCQDRLSPYLPPTYNTFVHKRCISAAKVLDKRPIPMADKHATTATYNTFVHHRWKPPRKVFHNRRNHKAENPTSKSTHKASAEKTQGSPAKVFDKRPIPEADIPASTATGILKGSPPPSHFLCTLNQNHLGAVEYVRLSGRASITVHFPLAPEEPDVKMRYTELGDKGVVPFPLNCHGFFYWHLDPDAPPVSGQVRFRIVRSSDPANFPSGHDLQLPDGQVWNISLLDIARRPQYSGLRAHLLSEALVTKTVLGTALFMFASYPAKHRIDKSSIPATAAARIPVSSLALHTLNQTKLAVKDFVDLSGRLPAIVRFPVVHKARNLEMHYSGSGGGERIPFPPNSRGFLYCHLDRDAPPVSGQVRFRTMRSSDLDRFQSGWDLQLPDGQTWNISLLDIARRTEYSGLRAQLLSEGLVTKEVLGTALNISASYADDQRIDKPVILANDAARIPASALPWTTLNQTRLHVEDFVDLSGRFSTTVRFPVAPEAPGIEIYYSGSGGSEPVPFPPDSHGFFYWHLEPDAPPLSGQVRFRTTTSSEPSTFPSGRDLHLPDGRPWNISLFDIVRRSWYSGLRALLLSELWVTPKLLDTAVMSARQRPRIDRSSTGNLLIWKFGQQFPVNLPSFRVSVWIIGSSSGERLTLPSLSSILVRESESAGTCYVLSESSDLRDSPETGEDDSLDIVDGTPFEGRALVQFERSTLPEHKGTRTVVLRIVGVMKKSDGSDEASSMPELQEDGLAMTRIHQDAWSLNVDQPLRGSQSLGQSAKALSILFDNEAVQERGAQAEAKS</sequence>
<dbReference type="EMBL" id="ML213509">
    <property type="protein sequence ID" value="TFK52129.1"/>
    <property type="molecule type" value="Genomic_DNA"/>
</dbReference>
<name>A0A5C3N319_9AGAM</name>